<dbReference type="Pfam" id="PF00877">
    <property type="entry name" value="NLPC_P60"/>
    <property type="match status" value="1"/>
</dbReference>
<evidence type="ECO:0000256" key="1">
    <source>
        <dbReference type="ARBA" id="ARBA00007074"/>
    </source>
</evidence>
<keyword evidence="2" id="KW-0645">Protease</keyword>
<evidence type="ECO:0000259" key="6">
    <source>
        <dbReference type="PROSITE" id="PS51935"/>
    </source>
</evidence>
<feature type="domain" description="NlpC/P60" evidence="6">
    <location>
        <begin position="53"/>
        <end position="179"/>
    </location>
</feature>
<dbReference type="InterPro" id="IPR038765">
    <property type="entry name" value="Papain-like_cys_pep_sf"/>
</dbReference>
<name>A0ABT0C5A5_9BACT</name>
<keyword evidence="4" id="KW-0378">Hydrolase</keyword>
<proteinExistence type="inferred from homology"/>
<organism evidence="7 8">
    <name type="scientific">Parabacteroides faecalis</name>
    <dbReference type="NCBI Taxonomy" id="2924040"/>
    <lineage>
        <taxon>Bacteria</taxon>
        <taxon>Pseudomonadati</taxon>
        <taxon>Bacteroidota</taxon>
        <taxon>Bacteroidia</taxon>
        <taxon>Bacteroidales</taxon>
        <taxon>Tannerellaceae</taxon>
        <taxon>Parabacteroides</taxon>
    </lineage>
</organism>
<dbReference type="Proteomes" id="UP001165444">
    <property type="component" value="Unassembled WGS sequence"/>
</dbReference>
<dbReference type="InterPro" id="IPR000064">
    <property type="entry name" value="NLP_P60_dom"/>
</dbReference>
<dbReference type="Gene3D" id="3.90.1720.10">
    <property type="entry name" value="endopeptidase domain like (from Nostoc punctiforme)"/>
    <property type="match status" value="1"/>
</dbReference>
<dbReference type="RefSeq" id="WP_243326519.1">
    <property type="nucleotide sequence ID" value="NZ_JAKZMM010000062.1"/>
</dbReference>
<comment type="similarity">
    <text evidence="1">Belongs to the peptidase C40 family.</text>
</comment>
<evidence type="ECO:0000256" key="3">
    <source>
        <dbReference type="ARBA" id="ARBA00022729"/>
    </source>
</evidence>
<protein>
    <submittedName>
        <fullName evidence="7">NlpC/P60 family protein</fullName>
    </submittedName>
</protein>
<accession>A0ABT0C5A5</accession>
<keyword evidence="8" id="KW-1185">Reference proteome</keyword>
<comment type="caution">
    <text evidence="7">The sequence shown here is derived from an EMBL/GenBank/DDBJ whole genome shotgun (WGS) entry which is preliminary data.</text>
</comment>
<evidence type="ECO:0000256" key="5">
    <source>
        <dbReference type="ARBA" id="ARBA00022807"/>
    </source>
</evidence>
<dbReference type="PROSITE" id="PS51935">
    <property type="entry name" value="NLPC_P60"/>
    <property type="match status" value="1"/>
</dbReference>
<evidence type="ECO:0000313" key="8">
    <source>
        <dbReference type="Proteomes" id="UP001165444"/>
    </source>
</evidence>
<evidence type="ECO:0000256" key="2">
    <source>
        <dbReference type="ARBA" id="ARBA00022670"/>
    </source>
</evidence>
<keyword evidence="3" id="KW-0732">Signal</keyword>
<dbReference type="SUPFAM" id="SSF54001">
    <property type="entry name" value="Cysteine proteinases"/>
    <property type="match status" value="1"/>
</dbReference>
<dbReference type="PROSITE" id="PS51257">
    <property type="entry name" value="PROKAR_LIPOPROTEIN"/>
    <property type="match status" value="1"/>
</dbReference>
<evidence type="ECO:0000313" key="7">
    <source>
        <dbReference type="EMBL" id="MCJ2382199.1"/>
    </source>
</evidence>
<dbReference type="InterPro" id="IPR052062">
    <property type="entry name" value="Murein_DD/LD_carboxypeptidase"/>
</dbReference>
<dbReference type="PANTHER" id="PTHR47360">
    <property type="entry name" value="MUREIN DD-ENDOPEPTIDASE MEPS/MUREIN LD-CARBOXYPEPTIDASE"/>
    <property type="match status" value="1"/>
</dbReference>
<sequence length="179" mass="20444">MTRRNFIAACWAWILGLLLLSSCGSRKMKQVSLPADFKGPKELGRIYGVKITEYDNIFLYNEGARWLGVPHRMGGQTKKGVDCSGFVAIMYREVYHKRLSRSSADMLKKDCKKVSRGKLKEGDLVFFYTGRGRKKRPNHVGIYLKNGKFIHTSTSKGVMVSNLSEPYYMRTWMCGGRVK</sequence>
<reference evidence="7 8" key="1">
    <citation type="submission" date="2022-03" db="EMBL/GenBank/DDBJ databases">
        <title>Parabacteroides sp. nov. isolated from swine feces.</title>
        <authorList>
            <person name="Bak J.E."/>
        </authorList>
    </citation>
    <scope>NUCLEOTIDE SEQUENCE [LARGE SCALE GENOMIC DNA]</scope>
    <source>
        <strain evidence="7 8">AGMB00274</strain>
    </source>
</reference>
<gene>
    <name evidence="7" type="ORF">MUN53_16550</name>
</gene>
<evidence type="ECO:0000256" key="4">
    <source>
        <dbReference type="ARBA" id="ARBA00022801"/>
    </source>
</evidence>
<dbReference type="PANTHER" id="PTHR47360:SF1">
    <property type="entry name" value="ENDOPEPTIDASE NLPC-RELATED"/>
    <property type="match status" value="1"/>
</dbReference>
<dbReference type="EMBL" id="JAKZMM010000062">
    <property type="protein sequence ID" value="MCJ2382199.1"/>
    <property type="molecule type" value="Genomic_DNA"/>
</dbReference>
<keyword evidence="5" id="KW-0788">Thiol protease</keyword>